<name>A0A1I0FF07_THASX</name>
<dbReference type="EMBL" id="FOHK01000009">
    <property type="protein sequence ID" value="SET56859.1"/>
    <property type="molecule type" value="Genomic_DNA"/>
</dbReference>
<keyword evidence="2 4" id="KW-0997">Cell inner membrane</keyword>
<keyword evidence="1 4" id="KW-1003">Cell membrane</keyword>
<evidence type="ECO:0000256" key="4">
    <source>
        <dbReference type="HAMAP-Rule" id="MF_01104"/>
    </source>
</evidence>
<accession>A0A1I0FF07</accession>
<dbReference type="NCBIfam" id="NF003439">
    <property type="entry name" value="PRK04968.1"/>
    <property type="match status" value="1"/>
</dbReference>
<dbReference type="STRING" id="349064.SAMN05660429_02109"/>
<dbReference type="Pfam" id="PF07348">
    <property type="entry name" value="Syd"/>
    <property type="match status" value="1"/>
</dbReference>
<organism evidence="5 6">
    <name type="scientific">Thalassotalea agarivorans</name>
    <name type="common">Thalassomonas agarivorans</name>
    <dbReference type="NCBI Taxonomy" id="349064"/>
    <lineage>
        <taxon>Bacteria</taxon>
        <taxon>Pseudomonadati</taxon>
        <taxon>Pseudomonadota</taxon>
        <taxon>Gammaproteobacteria</taxon>
        <taxon>Alteromonadales</taxon>
        <taxon>Colwelliaceae</taxon>
        <taxon>Thalassotalea</taxon>
    </lineage>
</organism>
<dbReference type="Gene3D" id="3.40.1580.20">
    <property type="entry name" value="Syd protein"/>
    <property type="match status" value="1"/>
</dbReference>
<evidence type="ECO:0000256" key="3">
    <source>
        <dbReference type="ARBA" id="ARBA00023136"/>
    </source>
</evidence>
<comment type="function">
    <text evidence="4">Interacts with the SecY protein in vivo. May bind preferentially to an uncomplexed state of SecY, thus functioning either as a chelating agent for excess SecY in the cell or as a regulatory factor that negatively controls the translocase function.</text>
</comment>
<proteinExistence type="inferred from homology"/>
<comment type="subcellular location">
    <subcellularLocation>
        <location evidence="4">Cell inner membrane</location>
        <topology evidence="4">Peripheral membrane protein</topology>
        <orientation evidence="4">Cytoplasmic side</orientation>
    </subcellularLocation>
    <text evidence="4">Loosely associated with the cytoplasmic side of the inner membrane, probably via SecY.</text>
</comment>
<reference evidence="5 6" key="1">
    <citation type="submission" date="2016-10" db="EMBL/GenBank/DDBJ databases">
        <authorList>
            <person name="de Groot N.N."/>
        </authorList>
    </citation>
    <scope>NUCLEOTIDE SEQUENCE [LARGE SCALE GENOMIC DNA]</scope>
    <source>
        <strain evidence="5 6">DSM 19706</strain>
    </source>
</reference>
<evidence type="ECO:0000313" key="5">
    <source>
        <dbReference type="EMBL" id="SET56859.1"/>
    </source>
</evidence>
<dbReference type="CDD" id="cd16323">
    <property type="entry name" value="Syd"/>
    <property type="match status" value="1"/>
</dbReference>
<dbReference type="RefSeq" id="WP_093329967.1">
    <property type="nucleotide sequence ID" value="NZ_AP027363.1"/>
</dbReference>
<dbReference type="InterPro" id="IPR009948">
    <property type="entry name" value="Syd"/>
</dbReference>
<sequence>MTDNATKNAVVQFTQQYTEQFEQAHGHLPVAEKDAQWPSPCEAGDKDNEYCFWTPKPIADDINFDNVEQALELSFHQDIKDYFLSVYSEDIHASHSEGRLSLLFAWNQDDFDRLQQNIIGHILMKRKLKQAETVFFAVTDQEDMILSVLNSTGEVWVEQVGKEPHKKIADSLAEFMAQLTPYVDTWD</sequence>
<keyword evidence="3 4" id="KW-0472">Membrane</keyword>
<dbReference type="AlphaFoldDB" id="A0A1I0FF07"/>
<comment type="similarity">
    <text evidence="4">Belongs to the Syd family.</text>
</comment>
<dbReference type="GO" id="GO:0009898">
    <property type="term" value="C:cytoplasmic side of plasma membrane"/>
    <property type="evidence" value="ECO:0007669"/>
    <property type="project" value="InterPro"/>
</dbReference>
<dbReference type="HAMAP" id="MF_01104">
    <property type="entry name" value="Syd"/>
    <property type="match status" value="1"/>
</dbReference>
<dbReference type="InterPro" id="IPR038228">
    <property type="entry name" value="Syd_sf"/>
</dbReference>
<evidence type="ECO:0000256" key="2">
    <source>
        <dbReference type="ARBA" id="ARBA00022519"/>
    </source>
</evidence>
<dbReference type="OrthoDB" id="5599437at2"/>
<gene>
    <name evidence="4" type="primary">syd</name>
    <name evidence="5" type="ORF">SAMN05660429_02109</name>
</gene>
<protein>
    <recommendedName>
        <fullName evidence="4">Protein Syd</fullName>
    </recommendedName>
</protein>
<dbReference type="Proteomes" id="UP000199308">
    <property type="component" value="Unassembled WGS sequence"/>
</dbReference>
<keyword evidence="6" id="KW-1185">Reference proteome</keyword>
<evidence type="ECO:0000313" key="6">
    <source>
        <dbReference type="Proteomes" id="UP000199308"/>
    </source>
</evidence>
<evidence type="ECO:0000256" key="1">
    <source>
        <dbReference type="ARBA" id="ARBA00022475"/>
    </source>
</evidence>